<comment type="similarity">
    <text evidence="7">Belongs to the binding-protein-dependent transport system permease family.</text>
</comment>
<dbReference type="PROSITE" id="PS50928">
    <property type="entry name" value="ABC_TM1"/>
    <property type="match status" value="1"/>
</dbReference>
<dbReference type="GO" id="GO:0005886">
    <property type="term" value="C:plasma membrane"/>
    <property type="evidence" value="ECO:0007669"/>
    <property type="project" value="UniProtKB-SubCell"/>
</dbReference>
<evidence type="ECO:0000256" key="7">
    <source>
        <dbReference type="RuleBase" id="RU363032"/>
    </source>
</evidence>
<gene>
    <name evidence="9" type="ORF">ATK86_6100</name>
</gene>
<feature type="domain" description="ABC transmembrane type-1" evidence="8">
    <location>
        <begin position="99"/>
        <end position="295"/>
    </location>
</feature>
<dbReference type="InterPro" id="IPR000515">
    <property type="entry name" value="MetI-like"/>
</dbReference>
<feature type="transmembrane region" description="Helical" evidence="7">
    <location>
        <begin position="170"/>
        <end position="190"/>
    </location>
</feature>
<feature type="transmembrane region" description="Helical" evidence="7">
    <location>
        <begin position="100"/>
        <end position="122"/>
    </location>
</feature>
<proteinExistence type="inferred from homology"/>
<evidence type="ECO:0000256" key="3">
    <source>
        <dbReference type="ARBA" id="ARBA00022475"/>
    </source>
</evidence>
<evidence type="ECO:0000256" key="4">
    <source>
        <dbReference type="ARBA" id="ARBA00022692"/>
    </source>
</evidence>
<dbReference type="EMBL" id="PJMW01000002">
    <property type="protein sequence ID" value="PKV81631.1"/>
    <property type="molecule type" value="Genomic_DNA"/>
</dbReference>
<organism evidence="9 10">
    <name type="scientific">Nocardia fluminea</name>
    <dbReference type="NCBI Taxonomy" id="134984"/>
    <lineage>
        <taxon>Bacteria</taxon>
        <taxon>Bacillati</taxon>
        <taxon>Actinomycetota</taxon>
        <taxon>Actinomycetes</taxon>
        <taxon>Mycobacteriales</taxon>
        <taxon>Nocardiaceae</taxon>
        <taxon>Nocardia</taxon>
    </lineage>
</organism>
<evidence type="ECO:0000313" key="10">
    <source>
        <dbReference type="Proteomes" id="UP000233766"/>
    </source>
</evidence>
<comment type="caution">
    <text evidence="9">The sequence shown here is derived from an EMBL/GenBank/DDBJ whole genome shotgun (WGS) entry which is preliminary data.</text>
</comment>
<keyword evidence="5 7" id="KW-1133">Transmembrane helix</keyword>
<keyword evidence="3" id="KW-1003">Cell membrane</keyword>
<evidence type="ECO:0000256" key="6">
    <source>
        <dbReference type="ARBA" id="ARBA00023136"/>
    </source>
</evidence>
<feature type="transmembrane region" description="Helical" evidence="7">
    <location>
        <begin position="134"/>
        <end position="158"/>
    </location>
</feature>
<dbReference type="Gene3D" id="1.10.3720.10">
    <property type="entry name" value="MetI-like"/>
    <property type="match status" value="1"/>
</dbReference>
<evidence type="ECO:0000256" key="1">
    <source>
        <dbReference type="ARBA" id="ARBA00004651"/>
    </source>
</evidence>
<dbReference type="InterPro" id="IPR035906">
    <property type="entry name" value="MetI-like_sf"/>
</dbReference>
<evidence type="ECO:0000259" key="8">
    <source>
        <dbReference type="PROSITE" id="PS50928"/>
    </source>
</evidence>
<sequence>MRTVTIDPATAVVPQQIRASTPRRTRLLRVVYAVSAFVLVAVIWELVKVLVPTDGVRIAGTRVLPRTSDGALPHVWAVFTVLGDADGKSTVGETLLRTGLFTLGLSLLALTLGAVVGVALAVAMQRFGRLERGLLPYVVLSQTVPLIALAPLVAAWGGRLSIGGEPWRPWMSIVVIAAYLAFFPIAIGMLRGLQAPSAASVELLRSCSAGWWATLTRLRFPAAVPSLIPALRLAAAAAVIGAIVAEISTGTAGGIGRQIIVFSQQATGDSARLYAAVLAAALLGVVLTALVGLVELALRRYSNPPGTGTASEGR</sequence>
<evidence type="ECO:0000313" key="9">
    <source>
        <dbReference type="EMBL" id="PKV81631.1"/>
    </source>
</evidence>
<dbReference type="SUPFAM" id="SSF161098">
    <property type="entry name" value="MetI-like"/>
    <property type="match status" value="1"/>
</dbReference>
<keyword evidence="6 7" id="KW-0472">Membrane</keyword>
<dbReference type="AlphaFoldDB" id="A0A2N3VJ50"/>
<comment type="subcellular location">
    <subcellularLocation>
        <location evidence="1 7">Cell membrane</location>
        <topology evidence="1 7">Multi-pass membrane protein</topology>
    </subcellularLocation>
</comment>
<keyword evidence="4 7" id="KW-0812">Transmembrane</keyword>
<reference evidence="9 10" key="1">
    <citation type="submission" date="2017-12" db="EMBL/GenBank/DDBJ databases">
        <title>Sequencing the genomes of 1000 Actinobacteria strains.</title>
        <authorList>
            <person name="Klenk H.-P."/>
        </authorList>
    </citation>
    <scope>NUCLEOTIDE SEQUENCE [LARGE SCALE GENOMIC DNA]</scope>
    <source>
        <strain evidence="9 10">DSM 44489</strain>
    </source>
</reference>
<name>A0A2N3VJ50_9NOCA</name>
<evidence type="ECO:0000256" key="2">
    <source>
        <dbReference type="ARBA" id="ARBA00022448"/>
    </source>
</evidence>
<feature type="transmembrane region" description="Helical" evidence="7">
    <location>
        <begin position="273"/>
        <end position="294"/>
    </location>
</feature>
<protein>
    <submittedName>
        <fullName evidence="9">NitT/TauT family transport system permease protein</fullName>
    </submittedName>
</protein>
<dbReference type="PANTHER" id="PTHR30151:SF41">
    <property type="entry name" value="ABC TRANSPORTER PERMEASE PROTEIN"/>
    <property type="match status" value="1"/>
</dbReference>
<dbReference type="Pfam" id="PF00528">
    <property type="entry name" value="BPD_transp_1"/>
    <property type="match status" value="1"/>
</dbReference>
<feature type="transmembrane region" description="Helical" evidence="7">
    <location>
        <begin position="27"/>
        <end position="47"/>
    </location>
</feature>
<accession>A0A2N3VJ50</accession>
<keyword evidence="2 7" id="KW-0813">Transport</keyword>
<dbReference type="PANTHER" id="PTHR30151">
    <property type="entry name" value="ALKANE SULFONATE ABC TRANSPORTER-RELATED, MEMBRANE SUBUNIT"/>
    <property type="match status" value="1"/>
</dbReference>
<evidence type="ECO:0000256" key="5">
    <source>
        <dbReference type="ARBA" id="ARBA00022989"/>
    </source>
</evidence>
<dbReference type="Proteomes" id="UP000233766">
    <property type="component" value="Unassembled WGS sequence"/>
</dbReference>
<keyword evidence="10" id="KW-1185">Reference proteome</keyword>
<dbReference type="GO" id="GO:0055085">
    <property type="term" value="P:transmembrane transport"/>
    <property type="evidence" value="ECO:0007669"/>
    <property type="project" value="InterPro"/>
</dbReference>